<protein>
    <submittedName>
        <fullName evidence="1">Uncharacterized protein</fullName>
    </submittedName>
</protein>
<dbReference type="EMBL" id="KI394979">
    <property type="protein sequence ID" value="ERM99867.1"/>
    <property type="molecule type" value="Genomic_DNA"/>
</dbReference>
<keyword evidence="2" id="KW-1185">Reference proteome</keyword>
<proteinExistence type="predicted"/>
<reference evidence="2" key="1">
    <citation type="journal article" date="2013" name="Science">
        <title>The Amborella genome and the evolution of flowering plants.</title>
        <authorList>
            <consortium name="Amborella Genome Project"/>
        </authorList>
    </citation>
    <scope>NUCLEOTIDE SEQUENCE [LARGE SCALE GENOMIC DNA]</scope>
</reference>
<dbReference type="HOGENOM" id="CLU_2309864_0_0_1"/>
<dbReference type="Gramene" id="ERM99867">
    <property type="protein sequence ID" value="ERM99867"/>
    <property type="gene ID" value="AMTR_s00098p00160650"/>
</dbReference>
<organism evidence="1 2">
    <name type="scientific">Amborella trichopoda</name>
    <dbReference type="NCBI Taxonomy" id="13333"/>
    <lineage>
        <taxon>Eukaryota</taxon>
        <taxon>Viridiplantae</taxon>
        <taxon>Streptophyta</taxon>
        <taxon>Embryophyta</taxon>
        <taxon>Tracheophyta</taxon>
        <taxon>Spermatophyta</taxon>
        <taxon>Magnoliopsida</taxon>
        <taxon>Amborellales</taxon>
        <taxon>Amborellaceae</taxon>
        <taxon>Amborella</taxon>
    </lineage>
</organism>
<name>W1NW75_AMBTC</name>
<dbReference type="Proteomes" id="UP000017836">
    <property type="component" value="Unassembled WGS sequence"/>
</dbReference>
<evidence type="ECO:0000313" key="2">
    <source>
        <dbReference type="Proteomes" id="UP000017836"/>
    </source>
</evidence>
<gene>
    <name evidence="1" type="ORF">AMTR_s00098p00160650</name>
</gene>
<dbReference type="AlphaFoldDB" id="W1NW75"/>
<accession>W1NW75</accession>
<sequence>MKFSEFKPFDHQENISKLQEVIFLTLTWSFPSSPIQFAMALSHQTRLYLISTANDMMEPALPGNCSEIKSLTPLNSKRKSIKVYNNLATLESQRRCHASL</sequence>
<evidence type="ECO:0000313" key="1">
    <source>
        <dbReference type="EMBL" id="ERM99867.1"/>
    </source>
</evidence>